<keyword evidence="3 4" id="KW-0378">Hydrolase</keyword>
<dbReference type="InterPro" id="IPR017853">
    <property type="entry name" value="GH"/>
</dbReference>
<keyword evidence="4" id="KW-0326">Glycosidase</keyword>
<dbReference type="RefSeq" id="WP_123122704.1">
    <property type="nucleotide sequence ID" value="NZ_RJJR01000029.1"/>
</dbReference>
<gene>
    <name evidence="8" type="ORF">EFY79_20880</name>
</gene>
<dbReference type="GO" id="GO:0004348">
    <property type="term" value="F:glucosylceramidase activity"/>
    <property type="evidence" value="ECO:0007669"/>
    <property type="project" value="InterPro"/>
</dbReference>
<evidence type="ECO:0000313" key="8">
    <source>
        <dbReference type="EMBL" id="RNI32096.1"/>
    </source>
</evidence>
<evidence type="ECO:0000259" key="6">
    <source>
        <dbReference type="Pfam" id="PF02055"/>
    </source>
</evidence>
<dbReference type="InterPro" id="IPR033453">
    <property type="entry name" value="Glyco_hydro_30_TIM-barrel"/>
</dbReference>
<dbReference type="Gene3D" id="3.20.20.80">
    <property type="entry name" value="Glycosidases"/>
    <property type="match status" value="1"/>
</dbReference>
<reference evidence="8 9" key="1">
    <citation type="submission" date="2018-11" db="EMBL/GenBank/DDBJ databases">
        <title>Draft genome sequence of Ferruginibacter sp. BO-59.</title>
        <authorList>
            <person name="Im W.T."/>
        </authorList>
    </citation>
    <scope>NUCLEOTIDE SEQUENCE [LARGE SCALE GENOMIC DNA]</scope>
    <source>
        <strain evidence="8 9">BO-59</strain>
    </source>
</reference>
<comment type="similarity">
    <text evidence="1 4">Belongs to the glycosyl hydrolase 30 family.</text>
</comment>
<dbReference type="PANTHER" id="PTHR11069">
    <property type="entry name" value="GLUCOSYLCERAMIDASE"/>
    <property type="match status" value="1"/>
</dbReference>
<evidence type="ECO:0000256" key="3">
    <source>
        <dbReference type="ARBA" id="ARBA00022801"/>
    </source>
</evidence>
<feature type="chain" id="PRO_5018247149" evidence="5">
    <location>
        <begin position="20"/>
        <end position="480"/>
    </location>
</feature>
<dbReference type="InterPro" id="IPR033452">
    <property type="entry name" value="GH30_C"/>
</dbReference>
<dbReference type="EMBL" id="RJJR01000029">
    <property type="protein sequence ID" value="RNI32096.1"/>
    <property type="molecule type" value="Genomic_DNA"/>
</dbReference>
<accession>A0A3M9N2Y5</accession>
<feature type="domain" description="Glycosyl hydrolase family 30 beta sandwich" evidence="7">
    <location>
        <begin position="419"/>
        <end position="478"/>
    </location>
</feature>
<dbReference type="Gene3D" id="2.60.40.1180">
    <property type="entry name" value="Golgi alpha-mannosidase II"/>
    <property type="match status" value="1"/>
</dbReference>
<organism evidence="8 9">
    <name type="scientific">Hanamia caeni</name>
    <dbReference type="NCBI Taxonomy" id="2294116"/>
    <lineage>
        <taxon>Bacteria</taxon>
        <taxon>Pseudomonadati</taxon>
        <taxon>Bacteroidota</taxon>
        <taxon>Chitinophagia</taxon>
        <taxon>Chitinophagales</taxon>
        <taxon>Chitinophagaceae</taxon>
        <taxon>Hanamia</taxon>
    </lineage>
</organism>
<dbReference type="GO" id="GO:0006680">
    <property type="term" value="P:glucosylceramide catabolic process"/>
    <property type="evidence" value="ECO:0007669"/>
    <property type="project" value="TreeGrafter"/>
</dbReference>
<comment type="caution">
    <text evidence="8">The sequence shown here is derived from an EMBL/GenBank/DDBJ whole genome shotgun (WGS) entry which is preliminary data.</text>
</comment>
<dbReference type="InterPro" id="IPR013780">
    <property type="entry name" value="Glyco_hydro_b"/>
</dbReference>
<dbReference type="PANTHER" id="PTHR11069:SF23">
    <property type="entry name" value="LYSOSOMAL ACID GLUCOSYLCERAMIDASE"/>
    <property type="match status" value="1"/>
</dbReference>
<keyword evidence="2 5" id="KW-0732">Signal</keyword>
<dbReference type="Proteomes" id="UP000267223">
    <property type="component" value="Unassembled WGS sequence"/>
</dbReference>
<protein>
    <submittedName>
        <fullName evidence="8">Glucosylceramidase</fullName>
    </submittedName>
</protein>
<evidence type="ECO:0000256" key="5">
    <source>
        <dbReference type="SAM" id="SignalP"/>
    </source>
</evidence>
<dbReference type="GO" id="GO:0016020">
    <property type="term" value="C:membrane"/>
    <property type="evidence" value="ECO:0007669"/>
    <property type="project" value="GOC"/>
</dbReference>
<keyword evidence="9" id="KW-1185">Reference proteome</keyword>
<evidence type="ECO:0000256" key="2">
    <source>
        <dbReference type="ARBA" id="ARBA00022729"/>
    </source>
</evidence>
<dbReference type="PROSITE" id="PS51257">
    <property type="entry name" value="PROKAR_LIPOPROTEIN"/>
    <property type="match status" value="1"/>
</dbReference>
<sequence length="480" mass="52949">MQRYKFSLIYLILSFFVFSCSKSQPHSSASTPPSDSAETYGKIQSWLTEGNKTALFSRQKDISFTKVSNQFPTVKVDSTQKFQSIDGFGFCLTDGSAYLINSMSEEEKDNLLNELFSTDSNSIGISYLRVSIGASDLSSHVYSYDDLPAGETDIDLSKFSISENKKDLIPVLKIILKINPEIKILGSPWSAPVWMKDNNSSIGGKLQEKYYDVYAHYFVKYIQAMKAEGIDIDAITPQNEPLNPKNNPSMYMSAEDERDFIKNNLGPAFEKAGISTKIICYDHNADEPQYPLTILQDAEARKYVDGSAFHLYAGNISALSQVHDAFPEKNIYFTEQYTGSGSSFAGDLSWAINNLIIGATKNWSRNVLEWNLASDPDLGPHTDGGCTTCLGAVTVDGNAITKNQSYYIIAHASKFVRPGSVRIYSSDISGISSVAFVTPGSQKVLIVLNTGSQWRQFNIQFNGETASASLNSGAVATYVW</sequence>
<dbReference type="PRINTS" id="PR00843">
    <property type="entry name" value="GLHYDRLASE30"/>
</dbReference>
<dbReference type="AlphaFoldDB" id="A0A3M9N2Y5"/>
<dbReference type="Pfam" id="PF17189">
    <property type="entry name" value="Glyco_hydro_30C"/>
    <property type="match status" value="1"/>
</dbReference>
<dbReference type="Pfam" id="PF02055">
    <property type="entry name" value="Glyco_hydro_30"/>
    <property type="match status" value="1"/>
</dbReference>
<feature type="domain" description="Glycosyl hydrolase family 30 TIM-barrel" evidence="6">
    <location>
        <begin position="85"/>
        <end position="416"/>
    </location>
</feature>
<evidence type="ECO:0000313" key="9">
    <source>
        <dbReference type="Proteomes" id="UP000267223"/>
    </source>
</evidence>
<evidence type="ECO:0000259" key="7">
    <source>
        <dbReference type="Pfam" id="PF17189"/>
    </source>
</evidence>
<dbReference type="SUPFAM" id="SSF51445">
    <property type="entry name" value="(Trans)glycosidases"/>
    <property type="match status" value="1"/>
</dbReference>
<dbReference type="InterPro" id="IPR001139">
    <property type="entry name" value="Glyco_hydro_30"/>
</dbReference>
<evidence type="ECO:0000256" key="4">
    <source>
        <dbReference type="RuleBase" id="RU361188"/>
    </source>
</evidence>
<dbReference type="OrthoDB" id="9806701at2"/>
<proteinExistence type="inferred from homology"/>
<feature type="signal peptide" evidence="5">
    <location>
        <begin position="1"/>
        <end position="19"/>
    </location>
</feature>
<name>A0A3M9N2Y5_9BACT</name>
<evidence type="ECO:0000256" key="1">
    <source>
        <dbReference type="ARBA" id="ARBA00005382"/>
    </source>
</evidence>